<comment type="caution">
    <text evidence="6">The sequence shown here is derived from an EMBL/GenBank/DDBJ whole genome shotgun (WGS) entry which is preliminary data.</text>
</comment>
<evidence type="ECO:0000256" key="3">
    <source>
        <dbReference type="ARBA" id="ARBA00022801"/>
    </source>
</evidence>
<dbReference type="InterPro" id="IPR001818">
    <property type="entry name" value="Pept_M10_metallopeptidase"/>
</dbReference>
<reference evidence="7" key="1">
    <citation type="journal article" date="2019" name="Int. J. Syst. Evol. Microbiol.">
        <title>The Global Catalogue of Microorganisms (GCM) 10K type strain sequencing project: providing services to taxonomists for standard genome sequencing and annotation.</title>
        <authorList>
            <consortium name="The Broad Institute Genomics Platform"/>
            <consortium name="The Broad Institute Genome Sequencing Center for Infectious Disease"/>
            <person name="Wu L."/>
            <person name="Ma J."/>
        </authorList>
    </citation>
    <scope>NUCLEOTIDE SEQUENCE [LARGE SCALE GENOMIC DNA]</scope>
    <source>
        <strain evidence="7">JCM 17460</strain>
    </source>
</reference>
<keyword evidence="4" id="KW-0862">Zinc</keyword>
<evidence type="ECO:0000313" key="7">
    <source>
        <dbReference type="Proteomes" id="UP001500301"/>
    </source>
</evidence>
<evidence type="ECO:0000256" key="4">
    <source>
        <dbReference type="ARBA" id="ARBA00022833"/>
    </source>
</evidence>
<name>A0ABP6WB90_9ACTN</name>
<keyword evidence="7" id="KW-1185">Reference proteome</keyword>
<gene>
    <name evidence="6" type="ORF">GCM10022263_37720</name>
</gene>
<keyword evidence="2" id="KW-0479">Metal-binding</keyword>
<protein>
    <recommendedName>
        <fullName evidence="5">Peptidase metallopeptidase domain-containing protein</fullName>
    </recommendedName>
</protein>
<dbReference type="InterPro" id="IPR024079">
    <property type="entry name" value="MetalloPept_cat_dom_sf"/>
</dbReference>
<keyword evidence="1" id="KW-0645">Protease</keyword>
<proteinExistence type="predicted"/>
<evidence type="ECO:0000259" key="5">
    <source>
        <dbReference type="SMART" id="SM00235"/>
    </source>
</evidence>
<sequence length="210" mass="22162">MALFGGVLVAGATGFGRPVPDPTYAFLEEQPYRAGEPVTWRPCEPIHYEVNPAHAAGTDDEAVARVRAAVAEVARASGFRFEYDGTTARRPGARTAPEIGRAAPVLVAWADADEVPDLAGDVAGVGGAATREEGRWFWYVTGGVVLDADALDGGADERATLLHELGHVLGLDHVDSRRELMYAESVGRQDFGEGDLRGLARLGKGTGSCS</sequence>
<dbReference type="InterPro" id="IPR006026">
    <property type="entry name" value="Peptidase_Metallo"/>
</dbReference>
<accession>A0ABP6WB90</accession>
<feature type="domain" description="Peptidase metallopeptidase" evidence="5">
    <location>
        <begin position="36"/>
        <end position="205"/>
    </location>
</feature>
<dbReference type="Proteomes" id="UP001500301">
    <property type="component" value="Unassembled WGS sequence"/>
</dbReference>
<dbReference type="Gene3D" id="3.40.390.10">
    <property type="entry name" value="Collagenase (Catalytic Domain)"/>
    <property type="match status" value="1"/>
</dbReference>
<evidence type="ECO:0000256" key="1">
    <source>
        <dbReference type="ARBA" id="ARBA00022670"/>
    </source>
</evidence>
<keyword evidence="3" id="KW-0378">Hydrolase</keyword>
<dbReference type="EMBL" id="BAABBB010000022">
    <property type="protein sequence ID" value="GAA3547080.1"/>
    <property type="molecule type" value="Genomic_DNA"/>
</dbReference>
<evidence type="ECO:0000313" key="6">
    <source>
        <dbReference type="EMBL" id="GAA3547080.1"/>
    </source>
</evidence>
<dbReference type="Pfam" id="PF00413">
    <property type="entry name" value="Peptidase_M10"/>
    <property type="match status" value="1"/>
</dbReference>
<evidence type="ECO:0000256" key="2">
    <source>
        <dbReference type="ARBA" id="ARBA00022723"/>
    </source>
</evidence>
<dbReference type="SUPFAM" id="SSF55486">
    <property type="entry name" value="Metalloproteases ('zincins'), catalytic domain"/>
    <property type="match status" value="1"/>
</dbReference>
<organism evidence="6 7">
    <name type="scientific">Nocardioides daeguensis</name>
    <dbReference type="NCBI Taxonomy" id="908359"/>
    <lineage>
        <taxon>Bacteria</taxon>
        <taxon>Bacillati</taxon>
        <taxon>Actinomycetota</taxon>
        <taxon>Actinomycetes</taxon>
        <taxon>Propionibacteriales</taxon>
        <taxon>Nocardioidaceae</taxon>
        <taxon>Nocardioides</taxon>
    </lineage>
</organism>
<dbReference type="SMART" id="SM00235">
    <property type="entry name" value="ZnMc"/>
    <property type="match status" value="1"/>
</dbReference>